<dbReference type="SMART" id="SM00737">
    <property type="entry name" value="ML"/>
    <property type="match status" value="1"/>
</dbReference>
<accession>A0A9P3M199</accession>
<organism evidence="3 4">
    <name type="scientific">Entomortierella parvispora</name>
    <dbReference type="NCBI Taxonomy" id="205924"/>
    <lineage>
        <taxon>Eukaryota</taxon>
        <taxon>Fungi</taxon>
        <taxon>Fungi incertae sedis</taxon>
        <taxon>Mucoromycota</taxon>
        <taxon>Mortierellomycotina</taxon>
        <taxon>Mortierellomycetes</taxon>
        <taxon>Mortierellales</taxon>
        <taxon>Mortierellaceae</taxon>
        <taxon>Entomortierella</taxon>
    </lineage>
</organism>
<comment type="caution">
    <text evidence="3">The sequence shown here is derived from an EMBL/GenBank/DDBJ whole genome shotgun (WGS) entry which is preliminary data.</text>
</comment>
<protein>
    <recommendedName>
        <fullName evidence="2">MD-2-related lipid-recognition domain-containing protein</fullName>
    </recommendedName>
</protein>
<feature type="chain" id="PRO_5040174392" description="MD-2-related lipid-recognition domain-containing protein" evidence="1">
    <location>
        <begin position="17"/>
        <end position="160"/>
    </location>
</feature>
<feature type="signal peptide" evidence="1">
    <location>
        <begin position="1"/>
        <end position="16"/>
    </location>
</feature>
<reference evidence="3" key="2">
    <citation type="journal article" date="2022" name="Microbiol. Resour. Announc.">
        <title>Whole-Genome Sequence of Entomortierella parvispora E1425, a Mucoromycotan Fungus Associated with Burkholderiaceae-Related Endosymbiotic Bacteria.</title>
        <authorList>
            <person name="Herlambang A."/>
            <person name="Guo Y."/>
            <person name="Takashima Y."/>
            <person name="Narisawa K."/>
            <person name="Ohta H."/>
            <person name="Nishizawa T."/>
        </authorList>
    </citation>
    <scope>NUCLEOTIDE SEQUENCE</scope>
    <source>
        <strain evidence="3">E1425</strain>
    </source>
</reference>
<keyword evidence="1" id="KW-0732">Signal</keyword>
<reference evidence="3" key="1">
    <citation type="submission" date="2021-11" db="EMBL/GenBank/DDBJ databases">
        <authorList>
            <person name="Herlambang A."/>
            <person name="Guo Y."/>
            <person name="Takashima Y."/>
            <person name="Nishizawa T."/>
        </authorList>
    </citation>
    <scope>NUCLEOTIDE SEQUENCE</scope>
    <source>
        <strain evidence="3">E1425</strain>
    </source>
</reference>
<sequence>MKFLSILPSLALVALATSAPAATPGVGPFKTCTGESHLTVSSVSITPAVPCAAQKYCLTVTGQLSEDITQGATLNVVGRYFNRVVYIDKQDIGTLLAEAGTPLPFPASAPGTNSTVSLCMPFLNGFGFLTGLPLRIDFQAKNGNQNILYCQYADIVAAQC</sequence>
<feature type="domain" description="MD-2-related lipid-recognition" evidence="2">
    <location>
        <begin position="29"/>
        <end position="155"/>
    </location>
</feature>
<dbReference type="EMBL" id="BQFW01000015">
    <property type="protein sequence ID" value="GJJ78356.1"/>
    <property type="molecule type" value="Genomic_DNA"/>
</dbReference>
<proteinExistence type="predicted"/>
<dbReference type="Pfam" id="PF02221">
    <property type="entry name" value="E1_DerP2_DerF2"/>
    <property type="match status" value="1"/>
</dbReference>
<evidence type="ECO:0000313" key="4">
    <source>
        <dbReference type="Proteomes" id="UP000827284"/>
    </source>
</evidence>
<keyword evidence="4" id="KW-1185">Reference proteome</keyword>
<dbReference type="InterPro" id="IPR003172">
    <property type="entry name" value="ML_dom"/>
</dbReference>
<evidence type="ECO:0000256" key="1">
    <source>
        <dbReference type="SAM" id="SignalP"/>
    </source>
</evidence>
<dbReference type="Proteomes" id="UP000827284">
    <property type="component" value="Unassembled WGS sequence"/>
</dbReference>
<dbReference type="OrthoDB" id="6409159at2759"/>
<evidence type="ECO:0000259" key="2">
    <source>
        <dbReference type="SMART" id="SM00737"/>
    </source>
</evidence>
<gene>
    <name evidence="3" type="ORF">EMPS_10715</name>
</gene>
<evidence type="ECO:0000313" key="3">
    <source>
        <dbReference type="EMBL" id="GJJ78356.1"/>
    </source>
</evidence>
<dbReference type="AlphaFoldDB" id="A0A9P3M199"/>
<name>A0A9P3M199_9FUNG</name>